<organism evidence="2 3">
    <name type="scientific">Rhizobium gallicum bv. gallicum R602sp</name>
    <dbReference type="NCBI Taxonomy" id="1041138"/>
    <lineage>
        <taxon>Bacteria</taxon>
        <taxon>Pseudomonadati</taxon>
        <taxon>Pseudomonadota</taxon>
        <taxon>Alphaproteobacteria</taxon>
        <taxon>Hyphomicrobiales</taxon>
        <taxon>Rhizobiaceae</taxon>
        <taxon>Rhizobium/Agrobacterium group</taxon>
        <taxon>Rhizobium</taxon>
    </lineage>
</organism>
<dbReference type="AlphaFoldDB" id="A0A0B4XFV7"/>
<gene>
    <name evidence="2" type="primary">exoX-2</name>
    <name evidence="2" type="ORF">RGR602_PC01345</name>
</gene>
<accession>A0A0B4XFV7</accession>
<dbReference type="Proteomes" id="UP000031368">
    <property type="component" value="Plasmid pRgalR602c"/>
</dbReference>
<evidence type="ECO:0000313" key="2">
    <source>
        <dbReference type="EMBL" id="AJD45372.1"/>
    </source>
</evidence>
<dbReference type="Pfam" id="PF11089">
    <property type="entry name" value="SyrA"/>
    <property type="match status" value="1"/>
</dbReference>
<feature type="transmembrane region" description="Helical" evidence="1">
    <location>
        <begin position="6"/>
        <end position="24"/>
    </location>
</feature>
<reference evidence="2 3" key="1">
    <citation type="submission" date="2013-11" db="EMBL/GenBank/DDBJ databases">
        <title>Complete genome sequence of Rhizobium gallicum bv. gallicum R602.</title>
        <authorList>
            <person name="Bustos P."/>
            <person name="Santamaria R.I."/>
            <person name="Lozano L."/>
            <person name="Acosta J.L."/>
            <person name="Ormeno-Orrillo E."/>
            <person name="Rogel M.A."/>
            <person name="Romero D."/>
            <person name="Cevallos M.A."/>
            <person name="Martinez-Romero E."/>
            <person name="Gonzalez V."/>
        </authorList>
    </citation>
    <scope>NUCLEOTIDE SEQUENCE [LARGE SCALE GENOMIC DNA]</scope>
    <source>
        <strain evidence="2 3">R602</strain>
        <plasmid evidence="2 3">pRgalR602c</plasmid>
    </source>
</reference>
<keyword evidence="2" id="KW-0614">Plasmid</keyword>
<name>A0A0B4XFV7_9HYPH</name>
<dbReference type="InterPro" id="IPR024239">
    <property type="entry name" value="SyrA"/>
</dbReference>
<evidence type="ECO:0000313" key="3">
    <source>
        <dbReference type="Proteomes" id="UP000031368"/>
    </source>
</evidence>
<evidence type="ECO:0000256" key="1">
    <source>
        <dbReference type="SAM" id="Phobius"/>
    </source>
</evidence>
<proteinExistence type="predicted"/>
<dbReference type="KEGG" id="rga:RGR602_PC01345"/>
<keyword evidence="1" id="KW-0472">Membrane</keyword>
<feature type="transmembrane region" description="Helical" evidence="1">
    <location>
        <begin position="36"/>
        <end position="55"/>
    </location>
</feature>
<dbReference type="HOGENOM" id="CLU_2619560_0_0_5"/>
<protein>
    <submittedName>
        <fullName evidence="2">Exopolysaccharide production repressor protein ExoX 2</fullName>
    </submittedName>
</protein>
<dbReference type="EMBL" id="CP006880">
    <property type="protein sequence ID" value="AJD45372.1"/>
    <property type="molecule type" value="Genomic_DNA"/>
</dbReference>
<keyword evidence="3" id="KW-1185">Reference proteome</keyword>
<geneLocation type="plasmid" evidence="2 3">
    <name>pRgalR602c</name>
</geneLocation>
<keyword evidence="1" id="KW-1133">Transmembrane helix</keyword>
<keyword evidence="1" id="KW-0812">Transmembrane</keyword>
<sequence>MYAPRVFVSMAAVLIAFFCAILWMQGSVLSAFADSLVCAVLIQSGYFLGVLFLVWHEDVSRPSRALDISSQAVGPRSR</sequence>